<keyword evidence="2" id="KW-1185">Reference proteome</keyword>
<reference evidence="1" key="1">
    <citation type="submission" date="2019-04" db="EMBL/GenBank/DDBJ databases">
        <title>Microbes associate with the intestines of laboratory mice.</title>
        <authorList>
            <person name="Navarre W."/>
            <person name="Wong E."/>
            <person name="Huang K."/>
            <person name="Tropini C."/>
            <person name="Ng K."/>
            <person name="Yu B."/>
        </authorList>
    </citation>
    <scope>NUCLEOTIDE SEQUENCE</scope>
    <source>
        <strain evidence="1">NM73_A23</strain>
    </source>
</reference>
<proteinExistence type="predicted"/>
<evidence type="ECO:0000313" key="2">
    <source>
        <dbReference type="Proteomes" id="UP000308886"/>
    </source>
</evidence>
<accession>A0AC61QPB0</accession>
<protein>
    <submittedName>
        <fullName evidence="1">Uncharacterized protein</fullName>
    </submittedName>
</protein>
<name>A0AC61QPB0_9BACT</name>
<dbReference type="EMBL" id="SRZC01000014">
    <property type="protein sequence ID" value="TGX81692.1"/>
    <property type="molecule type" value="Genomic_DNA"/>
</dbReference>
<dbReference type="Proteomes" id="UP000308886">
    <property type="component" value="Unassembled WGS sequence"/>
</dbReference>
<evidence type="ECO:0000313" key="1">
    <source>
        <dbReference type="EMBL" id="TGX81692.1"/>
    </source>
</evidence>
<gene>
    <name evidence="1" type="ORF">E5358_09165</name>
</gene>
<sequence length="182" mass="19649">MKKITFLALSVLVLISSCSSYTATGAGFGGVIGSAIGGIAGGYHGRDVGTLVGMAAGAATGAAIENAKEQQYRNRVATAVENDGVYYDSNNNGYGSSSRRYGTPNNDAKSRRIKRYHDNVERRGTHKSTYSTKEHYNGQSNGFHLEPTDDRRLTEQKVTTTESVNDSGYSSTAKYDDRIELE</sequence>
<organism evidence="1 2">
    <name type="scientific">Palleniella muris</name>
    <dbReference type="NCBI Taxonomy" id="3038145"/>
    <lineage>
        <taxon>Bacteria</taxon>
        <taxon>Pseudomonadati</taxon>
        <taxon>Bacteroidota</taxon>
        <taxon>Bacteroidia</taxon>
        <taxon>Bacteroidales</taxon>
        <taxon>Prevotellaceae</taxon>
        <taxon>Palleniella</taxon>
    </lineage>
</organism>
<comment type="caution">
    <text evidence="1">The sequence shown here is derived from an EMBL/GenBank/DDBJ whole genome shotgun (WGS) entry which is preliminary data.</text>
</comment>